<reference evidence="4 5" key="1">
    <citation type="submission" date="2023-05" db="EMBL/GenBank/DDBJ databases">
        <title>Streptomyces fuscus sp. nov., a brown-black pigment producing actinomyces isolated from dry sand of Sea duck farm.</title>
        <authorList>
            <person name="Xie J."/>
            <person name="Shen N."/>
        </authorList>
    </citation>
    <scope>NUCLEOTIDE SEQUENCE [LARGE SCALE GENOMIC DNA]</scope>
    <source>
        <strain evidence="4 5">CGMCC 4.1745</strain>
    </source>
</reference>
<sequence>MSGRPTADRMTDVVQKLTLQWVSEILDEPDVTPEDNFIDLGGHSILAVRLTRKAMDLLGADYDLMILFEEDLATAAAELASRVSAAGNEEGAR</sequence>
<comment type="caution">
    <text evidence="4">The sequence shown here is derived from an EMBL/GenBank/DDBJ whole genome shotgun (WGS) entry which is preliminary data.</text>
</comment>
<dbReference type="Gene3D" id="1.10.1200.10">
    <property type="entry name" value="ACP-like"/>
    <property type="match status" value="1"/>
</dbReference>
<dbReference type="PROSITE" id="PS00012">
    <property type="entry name" value="PHOSPHOPANTETHEINE"/>
    <property type="match status" value="1"/>
</dbReference>
<gene>
    <name evidence="4" type="ORF">QNO04_20155</name>
</gene>
<dbReference type="Pfam" id="PF00550">
    <property type="entry name" value="PP-binding"/>
    <property type="match status" value="1"/>
</dbReference>
<dbReference type="InterPro" id="IPR009081">
    <property type="entry name" value="PP-bd_ACP"/>
</dbReference>
<keyword evidence="2" id="KW-0597">Phosphoprotein</keyword>
<dbReference type="EMBL" id="JASKMA010000014">
    <property type="protein sequence ID" value="MDT6985772.1"/>
    <property type="molecule type" value="Genomic_DNA"/>
</dbReference>
<protein>
    <submittedName>
        <fullName evidence="4">Phosphopantetheine-binding protein</fullName>
    </submittedName>
</protein>
<evidence type="ECO:0000313" key="5">
    <source>
        <dbReference type="Proteomes" id="UP001249760"/>
    </source>
</evidence>
<evidence type="ECO:0000256" key="2">
    <source>
        <dbReference type="ARBA" id="ARBA00022553"/>
    </source>
</evidence>
<keyword evidence="1" id="KW-0596">Phosphopantetheine</keyword>
<dbReference type="InterPro" id="IPR036736">
    <property type="entry name" value="ACP-like_sf"/>
</dbReference>
<organism evidence="4 5">
    <name type="scientific">Streptomyces lusitanus</name>
    <dbReference type="NCBI Taxonomy" id="68232"/>
    <lineage>
        <taxon>Bacteria</taxon>
        <taxon>Bacillati</taxon>
        <taxon>Actinomycetota</taxon>
        <taxon>Actinomycetes</taxon>
        <taxon>Kitasatosporales</taxon>
        <taxon>Streptomycetaceae</taxon>
        <taxon>Streptomyces</taxon>
    </lineage>
</organism>
<dbReference type="PROSITE" id="PS50075">
    <property type="entry name" value="CARRIER"/>
    <property type="match status" value="1"/>
</dbReference>
<dbReference type="SUPFAM" id="SSF47336">
    <property type="entry name" value="ACP-like"/>
    <property type="match status" value="1"/>
</dbReference>
<name>A0ABU3JV20_9ACTN</name>
<dbReference type="InterPro" id="IPR006162">
    <property type="entry name" value="Ppantetheine_attach_site"/>
</dbReference>
<proteinExistence type="predicted"/>
<feature type="domain" description="Carrier" evidence="3">
    <location>
        <begin position="8"/>
        <end position="87"/>
    </location>
</feature>
<evidence type="ECO:0000256" key="1">
    <source>
        <dbReference type="ARBA" id="ARBA00022450"/>
    </source>
</evidence>
<accession>A0ABU3JV20</accession>
<dbReference type="Proteomes" id="UP001249760">
    <property type="component" value="Unassembled WGS sequence"/>
</dbReference>
<evidence type="ECO:0000313" key="4">
    <source>
        <dbReference type="EMBL" id="MDT6985772.1"/>
    </source>
</evidence>
<dbReference type="RefSeq" id="WP_394311315.1">
    <property type="nucleotide sequence ID" value="NZ_JASKMA010000014.1"/>
</dbReference>
<evidence type="ECO:0000259" key="3">
    <source>
        <dbReference type="PROSITE" id="PS50075"/>
    </source>
</evidence>
<keyword evidence="5" id="KW-1185">Reference proteome</keyword>